<dbReference type="InParanoid" id="A0A2P6NA74"/>
<reference evidence="1 2" key="1">
    <citation type="journal article" date="2018" name="Genome Biol. Evol.">
        <title>Multiple Roots of Fruiting Body Formation in Amoebozoa.</title>
        <authorList>
            <person name="Hillmann F."/>
            <person name="Forbes G."/>
            <person name="Novohradska S."/>
            <person name="Ferling I."/>
            <person name="Riege K."/>
            <person name="Groth M."/>
            <person name="Westermann M."/>
            <person name="Marz M."/>
            <person name="Spaller T."/>
            <person name="Winckler T."/>
            <person name="Schaap P."/>
            <person name="Glockner G."/>
        </authorList>
    </citation>
    <scope>NUCLEOTIDE SEQUENCE [LARGE SCALE GENOMIC DNA]</scope>
    <source>
        <strain evidence="1 2">Jena</strain>
    </source>
</reference>
<proteinExistence type="predicted"/>
<evidence type="ECO:0000313" key="1">
    <source>
        <dbReference type="EMBL" id="PRP80856.1"/>
    </source>
</evidence>
<dbReference type="Proteomes" id="UP000241769">
    <property type="component" value="Unassembled WGS sequence"/>
</dbReference>
<organism evidence="1 2">
    <name type="scientific">Planoprotostelium fungivorum</name>
    <dbReference type="NCBI Taxonomy" id="1890364"/>
    <lineage>
        <taxon>Eukaryota</taxon>
        <taxon>Amoebozoa</taxon>
        <taxon>Evosea</taxon>
        <taxon>Variosea</taxon>
        <taxon>Cavosteliida</taxon>
        <taxon>Cavosteliaceae</taxon>
        <taxon>Planoprotostelium</taxon>
    </lineage>
</organism>
<keyword evidence="2" id="KW-1185">Reference proteome</keyword>
<dbReference type="EMBL" id="MDYQ01000136">
    <property type="protein sequence ID" value="PRP80856.1"/>
    <property type="molecule type" value="Genomic_DNA"/>
</dbReference>
<evidence type="ECO:0000313" key="2">
    <source>
        <dbReference type="Proteomes" id="UP000241769"/>
    </source>
</evidence>
<sequence length="281" mass="31692">MSLELQLKGMQKALTLRIPSAFSLGFNEQKLLRASPECTNTYKCFAEDHQTEHRRRFWNSCKAKIMISMQNLLASLGLQQSIQASPSPLDTRKPSMLTFLPEKSLSFVLHHKQTKPTNSSPPNKPKKNSIVLGANLLQVSSLARPLQSIAKSLPSMGLLQSCWQAIKKLRVTKSSLMLFGLLDTVKRPPKPGYKQGHHATTSAIITTPCVAIYQMVLSMYIYWPARTYLMRCVQDLSSKYCTYGCGRSINTQRMSHESFPLLGAELINRVMTRTFNCYLKS</sequence>
<comment type="caution">
    <text evidence="1">The sequence shown here is derived from an EMBL/GenBank/DDBJ whole genome shotgun (WGS) entry which is preliminary data.</text>
</comment>
<name>A0A2P6NA74_9EUKA</name>
<protein>
    <submittedName>
        <fullName evidence="1">Uncharacterized protein</fullName>
    </submittedName>
</protein>
<accession>A0A2P6NA74</accession>
<gene>
    <name evidence="1" type="ORF">PROFUN_11411</name>
</gene>
<dbReference type="AlphaFoldDB" id="A0A2P6NA74"/>